<protein>
    <submittedName>
        <fullName evidence="3">Visual system homeobox 2</fullName>
    </submittedName>
</protein>
<gene>
    <name evidence="3" type="ORF">H920_07721</name>
</gene>
<dbReference type="GO" id="GO:0003677">
    <property type="term" value="F:DNA binding"/>
    <property type="evidence" value="ECO:0007669"/>
    <property type="project" value="UniProtKB-KW"/>
</dbReference>
<dbReference type="Proteomes" id="UP000028990">
    <property type="component" value="Unassembled WGS sequence"/>
</dbReference>
<dbReference type="AlphaFoldDB" id="A0A091DK26"/>
<keyword evidence="4" id="KW-1185">Reference proteome</keyword>
<dbReference type="InterPro" id="IPR003654">
    <property type="entry name" value="OAR_dom"/>
</dbReference>
<keyword evidence="3" id="KW-0238">DNA-binding</keyword>
<organism evidence="3 4">
    <name type="scientific">Fukomys damarensis</name>
    <name type="common">Damaraland mole rat</name>
    <name type="synonym">Cryptomys damarensis</name>
    <dbReference type="NCBI Taxonomy" id="885580"/>
    <lineage>
        <taxon>Eukaryota</taxon>
        <taxon>Metazoa</taxon>
        <taxon>Chordata</taxon>
        <taxon>Craniata</taxon>
        <taxon>Vertebrata</taxon>
        <taxon>Euteleostomi</taxon>
        <taxon>Mammalia</taxon>
        <taxon>Eutheria</taxon>
        <taxon>Euarchontoglires</taxon>
        <taxon>Glires</taxon>
        <taxon>Rodentia</taxon>
        <taxon>Hystricomorpha</taxon>
        <taxon>Bathyergidae</taxon>
        <taxon>Fukomys</taxon>
    </lineage>
</organism>
<sequence length="102" mass="11105">MREISIAALRAKAQEHSTKLLETVSGPDSLAQSPEKPEEVEVIGKDKPRVMILNNATKAAAKCHPTEKQTDENVAVLFTDLFVESGPVLTLALRVSQGDHEK</sequence>
<evidence type="ECO:0000259" key="2">
    <source>
        <dbReference type="PROSITE" id="PS50803"/>
    </source>
</evidence>
<dbReference type="PROSITE" id="PS50803">
    <property type="entry name" value="OAR"/>
    <property type="match status" value="1"/>
</dbReference>
<proteinExistence type="predicted"/>
<feature type="domain" description="OAR" evidence="2">
    <location>
        <begin position="4"/>
        <end position="17"/>
    </location>
</feature>
<keyword evidence="3" id="KW-0371">Homeobox</keyword>
<dbReference type="Pfam" id="PF03826">
    <property type="entry name" value="OAR"/>
    <property type="match status" value="1"/>
</dbReference>
<name>A0A091DK26_FUKDA</name>
<evidence type="ECO:0000313" key="4">
    <source>
        <dbReference type="Proteomes" id="UP000028990"/>
    </source>
</evidence>
<reference evidence="3 4" key="1">
    <citation type="submission" date="2013-11" db="EMBL/GenBank/DDBJ databases">
        <title>The Damaraland mole rat (Fukomys damarensis) genome and evolution of African mole rats.</title>
        <authorList>
            <person name="Gladyshev V.N."/>
            <person name="Fang X."/>
        </authorList>
    </citation>
    <scope>NUCLEOTIDE SEQUENCE [LARGE SCALE GENOMIC DNA]</scope>
    <source>
        <tissue evidence="3">Liver</tissue>
    </source>
</reference>
<comment type="subcellular location">
    <subcellularLocation>
        <location evidence="1">Nucleus</location>
    </subcellularLocation>
</comment>
<accession>A0A091DK26</accession>
<dbReference type="EMBL" id="KN122369">
    <property type="protein sequence ID" value="KFO30833.1"/>
    <property type="molecule type" value="Genomic_DNA"/>
</dbReference>
<dbReference type="GO" id="GO:0005634">
    <property type="term" value="C:nucleus"/>
    <property type="evidence" value="ECO:0007669"/>
    <property type="project" value="UniProtKB-SubCell"/>
</dbReference>
<evidence type="ECO:0000256" key="1">
    <source>
        <dbReference type="ARBA" id="ARBA00004123"/>
    </source>
</evidence>
<evidence type="ECO:0000313" key="3">
    <source>
        <dbReference type="EMBL" id="KFO30833.1"/>
    </source>
</evidence>